<dbReference type="PANTHER" id="PTHR36925:SF1">
    <property type="entry name" value="COBALT-PRECORRIN-6A REDUCTASE"/>
    <property type="match status" value="1"/>
</dbReference>
<dbReference type="GO" id="GO:0016994">
    <property type="term" value="F:precorrin-6A reductase activity"/>
    <property type="evidence" value="ECO:0007669"/>
    <property type="project" value="UniProtKB-EC"/>
</dbReference>
<dbReference type="OrthoDB" id="9780707at2"/>
<gene>
    <name evidence="4" type="primary">cobK</name>
    <name evidence="4" type="ORF">D4A81_06220</name>
</gene>
<keyword evidence="2" id="KW-0169">Cobalamin biosynthesis</keyword>
<evidence type="ECO:0000313" key="4">
    <source>
        <dbReference type="EMBL" id="AYA99563.1"/>
    </source>
</evidence>
<dbReference type="GO" id="GO:0009236">
    <property type="term" value="P:cobalamin biosynthetic process"/>
    <property type="evidence" value="ECO:0007669"/>
    <property type="project" value="UniProtKB-UniPathway"/>
</dbReference>
<dbReference type="UniPathway" id="UPA00148"/>
<name>A0A385Q462_9FIRM</name>
<dbReference type="PANTHER" id="PTHR36925">
    <property type="entry name" value="COBALT-PRECORRIN-6A REDUCTASE"/>
    <property type="match status" value="1"/>
</dbReference>
<dbReference type="RefSeq" id="WP_111524877.1">
    <property type="nucleotide sequence ID" value="NZ_CP032364.1"/>
</dbReference>
<dbReference type="NCBIfam" id="TIGR00715">
    <property type="entry name" value="precor6x_red"/>
    <property type="match status" value="1"/>
</dbReference>
<comment type="pathway">
    <text evidence="1">Cofactor biosynthesis; adenosylcobalamin biosynthesis.</text>
</comment>
<dbReference type="PROSITE" id="PS51014">
    <property type="entry name" value="COBK_CBIJ"/>
    <property type="match status" value="1"/>
</dbReference>
<protein>
    <submittedName>
        <fullName evidence="4">Precorrin-6A reductase</fullName>
        <ecNumber evidence="4">1.3.1.54</ecNumber>
    </submittedName>
</protein>
<proteinExistence type="predicted"/>
<accession>A0A385Q462</accession>
<evidence type="ECO:0000256" key="2">
    <source>
        <dbReference type="ARBA" id="ARBA00022573"/>
    </source>
</evidence>
<dbReference type="Pfam" id="PF02571">
    <property type="entry name" value="CbiJ"/>
    <property type="match status" value="1"/>
</dbReference>
<dbReference type="EC" id="1.3.1.54" evidence="4"/>
<sequence length="253" mass="27962">MSDVLIFGGTTEGRELAIFCDSLRIPTILCVATEYGKEVLPTFKFVKVSDKRLNIDEIISIIGNNDILYVIDATHPYAYEVSKNIAAAISQLEREVKLLKIKREDMDIALNGALEFSSNAEAVSYLLNTDGNILLTTGSKEIAAFSELSYRIFPRVLPSVDSINACISAGIPSKNIIAMQGPFSKNLNEAIIKEFDCKYIVSKLSGRSGGFEEKIEAAKNTDCIPIIIMPKTEIKGISVEECRVELEKLYKNH</sequence>
<evidence type="ECO:0000256" key="3">
    <source>
        <dbReference type="ARBA" id="ARBA00023002"/>
    </source>
</evidence>
<evidence type="ECO:0000256" key="1">
    <source>
        <dbReference type="ARBA" id="ARBA00004953"/>
    </source>
</evidence>
<reference evidence="4 5" key="1">
    <citation type="submission" date="2018-09" db="EMBL/GenBank/DDBJ databases">
        <title>Genome sequencing of Lachnoanaerobaculum umeaense DSM 23576.</title>
        <authorList>
            <person name="Kook J.-K."/>
            <person name="Park S.-N."/>
            <person name="Lim Y.K."/>
        </authorList>
    </citation>
    <scope>NUCLEOTIDE SEQUENCE [LARGE SCALE GENOMIC DNA]</scope>
    <source>
        <strain evidence="5">DSM 23576 \ CCUG 58757</strain>
    </source>
</reference>
<keyword evidence="3 4" id="KW-0560">Oxidoreductase</keyword>
<dbReference type="InterPro" id="IPR003723">
    <property type="entry name" value="Precorrin-6x_reduct"/>
</dbReference>
<organism evidence="4 5">
    <name type="scientific">Lachnoanaerobaculum umeaense</name>
    <dbReference type="NCBI Taxonomy" id="617123"/>
    <lineage>
        <taxon>Bacteria</taxon>
        <taxon>Bacillati</taxon>
        <taxon>Bacillota</taxon>
        <taxon>Clostridia</taxon>
        <taxon>Lachnospirales</taxon>
        <taxon>Lachnospiraceae</taxon>
        <taxon>Lachnoanaerobaculum</taxon>
    </lineage>
</organism>
<dbReference type="Proteomes" id="UP000265562">
    <property type="component" value="Chromosome"/>
</dbReference>
<dbReference type="AlphaFoldDB" id="A0A385Q462"/>
<dbReference type="EMBL" id="CP032364">
    <property type="protein sequence ID" value="AYA99563.1"/>
    <property type="molecule type" value="Genomic_DNA"/>
</dbReference>
<keyword evidence="5" id="KW-1185">Reference proteome</keyword>
<dbReference type="KEGG" id="lua:D4A81_06220"/>
<evidence type="ECO:0000313" key="5">
    <source>
        <dbReference type="Proteomes" id="UP000265562"/>
    </source>
</evidence>